<feature type="transmembrane region" description="Helical" evidence="2">
    <location>
        <begin position="35"/>
        <end position="54"/>
    </location>
</feature>
<feature type="transmembrane region" description="Helical" evidence="2">
    <location>
        <begin position="213"/>
        <end position="232"/>
    </location>
</feature>
<dbReference type="Proteomes" id="UP000094569">
    <property type="component" value="Unassembled WGS sequence"/>
</dbReference>
<keyword evidence="2" id="KW-0812">Transmembrane</keyword>
<name>A0A1E3BE27_ASPCR</name>
<feature type="transmembrane region" description="Helical" evidence="2">
    <location>
        <begin position="314"/>
        <end position="333"/>
    </location>
</feature>
<feature type="transmembrane region" description="Helical" evidence="2">
    <location>
        <begin position="123"/>
        <end position="142"/>
    </location>
</feature>
<organism evidence="3 4">
    <name type="scientific">Aspergillus cristatus</name>
    <name type="common">Chinese Fuzhuan brick tea-fermentation fungus</name>
    <name type="synonym">Eurotium cristatum</name>
    <dbReference type="NCBI Taxonomy" id="573508"/>
    <lineage>
        <taxon>Eukaryota</taxon>
        <taxon>Fungi</taxon>
        <taxon>Dikarya</taxon>
        <taxon>Ascomycota</taxon>
        <taxon>Pezizomycotina</taxon>
        <taxon>Eurotiomycetes</taxon>
        <taxon>Eurotiomycetidae</taxon>
        <taxon>Eurotiales</taxon>
        <taxon>Aspergillaceae</taxon>
        <taxon>Aspergillus</taxon>
        <taxon>Aspergillus subgen. Aspergillus</taxon>
    </lineage>
</organism>
<accession>A0A1E3BE27</accession>
<evidence type="ECO:0000313" key="3">
    <source>
        <dbReference type="EMBL" id="ODM19230.1"/>
    </source>
</evidence>
<dbReference type="EMBL" id="JXNT01000005">
    <property type="protein sequence ID" value="ODM19230.1"/>
    <property type="molecule type" value="Genomic_DNA"/>
</dbReference>
<keyword evidence="4" id="KW-1185">Reference proteome</keyword>
<evidence type="ECO:0000313" key="4">
    <source>
        <dbReference type="Proteomes" id="UP000094569"/>
    </source>
</evidence>
<dbReference type="VEuPathDB" id="FungiDB:SI65_05847"/>
<sequence>MPSHKKSTKSASAGGTRPTKESQTRKSRISSPIRFILVVLSSLALSSGLFLLTSGIHLDELRTVSKPLDSPWEIGSLLAWRAVEVGLAWLLGYDGRDVLSFIFLTHLPTYTLLSSFYKIRPTTILVAYAITLFSNTIPFAFFRRSASVHDLARAPSSAVSNRNILQDRPTAIYTTIAATSIFTVTLYVSYVTWLPAQLVVHFENIPDISLTHAGPAGLPVLFFSLLPAGWAAKDFLFVSSAGATSVSNSGSEKSRSQQGEYLACALYRKTWGALPAKARVLVQRTITLATITVASTVVQLVGTIKGANVEGATAWGAVWAVATLAVGLTFGWIEAVDGV</sequence>
<keyword evidence="2" id="KW-1133">Transmembrane helix</keyword>
<proteinExistence type="predicted"/>
<protein>
    <submittedName>
        <fullName evidence="3">Uncharacterized protein</fullName>
    </submittedName>
</protein>
<gene>
    <name evidence="3" type="ORF">SI65_05847</name>
</gene>
<feature type="transmembrane region" description="Helical" evidence="2">
    <location>
        <begin position="98"/>
        <end position="117"/>
    </location>
</feature>
<evidence type="ECO:0000256" key="2">
    <source>
        <dbReference type="SAM" id="Phobius"/>
    </source>
</evidence>
<dbReference type="OrthoDB" id="5394254at2759"/>
<feature type="transmembrane region" description="Helical" evidence="2">
    <location>
        <begin position="171"/>
        <end position="193"/>
    </location>
</feature>
<evidence type="ECO:0000256" key="1">
    <source>
        <dbReference type="SAM" id="MobiDB-lite"/>
    </source>
</evidence>
<feature type="region of interest" description="Disordered" evidence="1">
    <location>
        <begin position="1"/>
        <end position="26"/>
    </location>
</feature>
<keyword evidence="2" id="KW-0472">Membrane</keyword>
<comment type="caution">
    <text evidence="3">The sequence shown here is derived from an EMBL/GenBank/DDBJ whole genome shotgun (WGS) entry which is preliminary data.</text>
</comment>
<dbReference type="AlphaFoldDB" id="A0A1E3BE27"/>
<feature type="transmembrane region" description="Helical" evidence="2">
    <location>
        <begin position="285"/>
        <end position="302"/>
    </location>
</feature>
<reference evidence="3 4" key="1">
    <citation type="journal article" date="2016" name="BMC Genomics">
        <title>Comparative genomic and transcriptomic analyses of the Fuzhuan brick tea-fermentation fungus Aspergillus cristatus.</title>
        <authorList>
            <person name="Ge Y."/>
            <person name="Wang Y."/>
            <person name="Liu Y."/>
            <person name="Tan Y."/>
            <person name="Ren X."/>
            <person name="Zhang X."/>
            <person name="Hyde K.D."/>
            <person name="Liu Y."/>
            <person name="Liu Z."/>
        </authorList>
    </citation>
    <scope>NUCLEOTIDE SEQUENCE [LARGE SCALE GENOMIC DNA]</scope>
    <source>
        <strain evidence="3 4">GZAAS20.1005</strain>
    </source>
</reference>